<dbReference type="PRINTS" id="PR01011">
    <property type="entry name" value="GLUTPROXDASE"/>
</dbReference>
<comment type="caution">
    <text evidence="5">The sequence shown here is derived from an EMBL/GenBank/DDBJ whole genome shotgun (WGS) entry which is preliminary data.</text>
</comment>
<evidence type="ECO:0000313" key="6">
    <source>
        <dbReference type="Proteomes" id="UP000806285"/>
    </source>
</evidence>
<dbReference type="EMBL" id="JADDIV010000002">
    <property type="protein sequence ID" value="MBE7367694.1"/>
    <property type="molecule type" value="Genomic_DNA"/>
</dbReference>
<dbReference type="PIRSF" id="PIRSF000303">
    <property type="entry name" value="Glutathion_perox"/>
    <property type="match status" value="1"/>
</dbReference>
<evidence type="ECO:0000256" key="4">
    <source>
        <dbReference type="RuleBase" id="RU000499"/>
    </source>
</evidence>
<keyword evidence="3 4" id="KW-0560">Oxidoreductase</keyword>
<dbReference type="InterPro" id="IPR029760">
    <property type="entry name" value="GPX_CS"/>
</dbReference>
<dbReference type="PROSITE" id="PS00460">
    <property type="entry name" value="GLUTATHIONE_PEROXID_1"/>
    <property type="match status" value="1"/>
</dbReference>
<evidence type="ECO:0000313" key="5">
    <source>
        <dbReference type="EMBL" id="MBE7367694.1"/>
    </source>
</evidence>
<dbReference type="Pfam" id="PF00255">
    <property type="entry name" value="GSHPx"/>
    <property type="match status" value="1"/>
</dbReference>
<dbReference type="PANTHER" id="PTHR11592:SF78">
    <property type="entry name" value="GLUTATHIONE PEROXIDASE"/>
    <property type="match status" value="1"/>
</dbReference>
<dbReference type="Gene3D" id="3.40.30.10">
    <property type="entry name" value="Glutaredoxin"/>
    <property type="match status" value="1"/>
</dbReference>
<name>A0ABR9S2K8_9BURK</name>
<comment type="similarity">
    <text evidence="1 4">Belongs to the glutathione peroxidase family.</text>
</comment>
<dbReference type="InterPro" id="IPR036249">
    <property type="entry name" value="Thioredoxin-like_sf"/>
</dbReference>
<protein>
    <recommendedName>
        <fullName evidence="4">Glutathione peroxidase</fullName>
    </recommendedName>
</protein>
<sequence length="161" mass="17354">MATIYDFEAQQIGGQTVALSQFRGKPLLIVNTASACGFTPQFGGLEELHKTYGPRGLVVLGFPCNQFGSQDPGSNDEIASFCQVNYGVSFPMMAKTNVNGPEAHPLYRWLTAEAPGLLGSKAIKWNFTKFLVGKDGQVIRRYAPQEAPAKLAKDIEAALAA</sequence>
<accession>A0ABR9S2K8</accession>
<evidence type="ECO:0000256" key="3">
    <source>
        <dbReference type="ARBA" id="ARBA00023002"/>
    </source>
</evidence>
<dbReference type="InterPro" id="IPR000889">
    <property type="entry name" value="Glutathione_peroxidase"/>
</dbReference>
<dbReference type="Proteomes" id="UP000806285">
    <property type="component" value="Unassembled WGS sequence"/>
</dbReference>
<proteinExistence type="inferred from homology"/>
<organism evidence="5 6">
    <name type="scientific">Ramlibacter pallidus</name>
    <dbReference type="NCBI Taxonomy" id="2780087"/>
    <lineage>
        <taxon>Bacteria</taxon>
        <taxon>Pseudomonadati</taxon>
        <taxon>Pseudomonadota</taxon>
        <taxon>Betaproteobacteria</taxon>
        <taxon>Burkholderiales</taxon>
        <taxon>Comamonadaceae</taxon>
        <taxon>Ramlibacter</taxon>
    </lineage>
</organism>
<dbReference type="SUPFAM" id="SSF52833">
    <property type="entry name" value="Thioredoxin-like"/>
    <property type="match status" value="1"/>
</dbReference>
<dbReference type="PROSITE" id="PS00763">
    <property type="entry name" value="GLUTATHIONE_PEROXID_2"/>
    <property type="match status" value="1"/>
</dbReference>
<reference evidence="5 6" key="1">
    <citation type="submission" date="2020-10" db="EMBL/GenBank/DDBJ databases">
        <title>Ramlibacter sp. HM2 16S ribosomal RNA gene Genome sequencing and assembly.</title>
        <authorList>
            <person name="Kang M."/>
        </authorList>
    </citation>
    <scope>NUCLEOTIDE SEQUENCE [LARGE SCALE GENOMIC DNA]</scope>
    <source>
        <strain evidence="5 6">HM2</strain>
    </source>
</reference>
<dbReference type="GO" id="GO:0004601">
    <property type="term" value="F:peroxidase activity"/>
    <property type="evidence" value="ECO:0007669"/>
    <property type="project" value="UniProtKB-KW"/>
</dbReference>
<evidence type="ECO:0000256" key="2">
    <source>
        <dbReference type="ARBA" id="ARBA00022559"/>
    </source>
</evidence>
<dbReference type="PANTHER" id="PTHR11592">
    <property type="entry name" value="GLUTATHIONE PEROXIDASE"/>
    <property type="match status" value="1"/>
</dbReference>
<dbReference type="PROSITE" id="PS51355">
    <property type="entry name" value="GLUTATHIONE_PEROXID_3"/>
    <property type="match status" value="1"/>
</dbReference>
<keyword evidence="6" id="KW-1185">Reference proteome</keyword>
<evidence type="ECO:0000256" key="1">
    <source>
        <dbReference type="ARBA" id="ARBA00006926"/>
    </source>
</evidence>
<dbReference type="CDD" id="cd00340">
    <property type="entry name" value="GSH_Peroxidase"/>
    <property type="match status" value="1"/>
</dbReference>
<dbReference type="RefSeq" id="WP_193676278.1">
    <property type="nucleotide sequence ID" value="NZ_JADDIV010000002.1"/>
</dbReference>
<dbReference type="InterPro" id="IPR029759">
    <property type="entry name" value="GPX_AS"/>
</dbReference>
<keyword evidence="2 4" id="KW-0575">Peroxidase</keyword>
<gene>
    <name evidence="5" type="ORF">IM787_08965</name>
</gene>